<protein>
    <submittedName>
        <fullName evidence="1">Uncharacterized protein</fullName>
    </submittedName>
</protein>
<accession>A0ABV7EXF5</accession>
<sequence length="209" mass="22309">MSIINPGVVSWSGENPGIYLKDPAHLSGPWITLALYFKVVISPFGRGRGILVIGAPDTPAGYPEVPNLCIADNLPLMRYLLGEFVPCFGAFRNVPALSHVSLHQASGGGSDTSEQSRWGETLKADGVELTLNWSGLQQPFAADVGPDLSATGKHQMYSVFQGADRGEILLNGQGLPGVVIERDFLGGRLNSAFLAFAESWVEPTGDARE</sequence>
<evidence type="ECO:0000313" key="1">
    <source>
        <dbReference type="EMBL" id="MFC3106450.1"/>
    </source>
</evidence>
<dbReference type="EMBL" id="JBHRTP010000002">
    <property type="protein sequence ID" value="MFC3106450.1"/>
    <property type="molecule type" value="Genomic_DNA"/>
</dbReference>
<evidence type="ECO:0000313" key="2">
    <source>
        <dbReference type="Proteomes" id="UP001595530"/>
    </source>
</evidence>
<reference evidence="2" key="1">
    <citation type="journal article" date="2019" name="Int. J. Syst. Evol. Microbiol.">
        <title>The Global Catalogue of Microorganisms (GCM) 10K type strain sequencing project: providing services to taxonomists for standard genome sequencing and annotation.</title>
        <authorList>
            <consortium name="The Broad Institute Genomics Platform"/>
            <consortium name="The Broad Institute Genome Sequencing Center for Infectious Disease"/>
            <person name="Wu L."/>
            <person name="Ma J."/>
        </authorList>
    </citation>
    <scope>NUCLEOTIDE SEQUENCE [LARGE SCALE GENOMIC DNA]</scope>
    <source>
        <strain evidence="2">KCTC 42986</strain>
    </source>
</reference>
<keyword evidence="2" id="KW-1185">Reference proteome</keyword>
<comment type="caution">
    <text evidence="1">The sequence shown here is derived from an EMBL/GenBank/DDBJ whole genome shotgun (WGS) entry which is preliminary data.</text>
</comment>
<gene>
    <name evidence="1" type="ORF">ACFOFO_00485</name>
</gene>
<name>A0ABV7EXF5_9BURK</name>
<dbReference type="Proteomes" id="UP001595530">
    <property type="component" value="Unassembled WGS sequence"/>
</dbReference>
<organism evidence="1 2">
    <name type="scientific">Undibacterium arcticum</name>
    <dbReference type="NCBI Taxonomy" id="1762892"/>
    <lineage>
        <taxon>Bacteria</taxon>
        <taxon>Pseudomonadati</taxon>
        <taxon>Pseudomonadota</taxon>
        <taxon>Betaproteobacteria</taxon>
        <taxon>Burkholderiales</taxon>
        <taxon>Oxalobacteraceae</taxon>
        <taxon>Undibacterium</taxon>
    </lineage>
</organism>
<proteinExistence type="predicted"/>
<dbReference type="RefSeq" id="WP_390324900.1">
    <property type="nucleotide sequence ID" value="NZ_JBHRTP010000002.1"/>
</dbReference>